<sequence>MLLLNFSHPLTPEQLQQVEALIGRPVEQTFDIPVHFKNDQPFLPQLSALMARIPLTPQQWQSAPILINPPSLNFITALLLAELHGRMGYFPPILRLRPVAAAVPPSYEVAEILNLNEVRERARAARYANGGENPA</sequence>
<dbReference type="NCBIfam" id="NF040560">
    <property type="entry name" value="CAS_Csx15"/>
    <property type="match status" value="1"/>
</dbReference>
<gene>
    <name evidence="1" type="ORF">ENT17_08440</name>
</gene>
<comment type="caution">
    <text evidence="1">The sequence shown here is derived from an EMBL/GenBank/DDBJ whole genome shotgun (WGS) entry which is preliminary data.</text>
</comment>
<dbReference type="CDD" id="cd09766">
    <property type="entry name" value="Csx15_I-U"/>
    <property type="match status" value="1"/>
</dbReference>
<protein>
    <submittedName>
        <fullName evidence="1">Uncharacterized protein</fullName>
    </submittedName>
</protein>
<dbReference type="EMBL" id="DSXR01000084">
    <property type="protein sequence ID" value="HGS87633.1"/>
    <property type="molecule type" value="Genomic_DNA"/>
</dbReference>
<reference evidence="1" key="1">
    <citation type="journal article" date="2020" name="mSystems">
        <title>Genome- and Community-Level Interaction Insights into Carbon Utilization and Element Cycling Functions of Hydrothermarchaeota in Hydrothermal Sediment.</title>
        <authorList>
            <person name="Zhou Z."/>
            <person name="Liu Y."/>
            <person name="Xu W."/>
            <person name="Pan J."/>
            <person name="Luo Z.H."/>
            <person name="Li M."/>
        </authorList>
    </citation>
    <scope>NUCLEOTIDE SEQUENCE [LARGE SCALE GENOMIC DNA]</scope>
    <source>
        <strain evidence="1">SpSt-556</strain>
    </source>
</reference>
<organism evidence="1">
    <name type="scientific">Bellilinea caldifistulae</name>
    <dbReference type="NCBI Taxonomy" id="360411"/>
    <lineage>
        <taxon>Bacteria</taxon>
        <taxon>Bacillati</taxon>
        <taxon>Chloroflexota</taxon>
        <taxon>Anaerolineae</taxon>
        <taxon>Anaerolineales</taxon>
        <taxon>Anaerolineaceae</taxon>
        <taxon>Bellilinea</taxon>
    </lineage>
</organism>
<proteinExistence type="predicted"/>
<evidence type="ECO:0000313" key="1">
    <source>
        <dbReference type="EMBL" id="HGS87633.1"/>
    </source>
</evidence>
<dbReference type="AlphaFoldDB" id="A0A7C4Q4F0"/>
<accession>A0A7C4Q4F0</accession>
<name>A0A7C4Q4F0_9CHLR</name>